<dbReference type="InterPro" id="IPR032466">
    <property type="entry name" value="Metal_Hydrolase"/>
</dbReference>
<dbReference type="GO" id="GO:0006508">
    <property type="term" value="P:proteolysis"/>
    <property type="evidence" value="ECO:0007669"/>
    <property type="project" value="InterPro"/>
</dbReference>
<dbReference type="Pfam" id="PF01244">
    <property type="entry name" value="Peptidase_M19"/>
    <property type="match status" value="1"/>
</dbReference>
<dbReference type="EMBL" id="LICA01000033">
    <property type="protein sequence ID" value="KRO96824.1"/>
    <property type="molecule type" value="Genomic_DNA"/>
</dbReference>
<dbReference type="PANTHER" id="PTHR10443">
    <property type="entry name" value="MICROSOMAL DIPEPTIDASE"/>
    <property type="match status" value="1"/>
</dbReference>
<dbReference type="InterPro" id="IPR008257">
    <property type="entry name" value="Pept_M19"/>
</dbReference>
<dbReference type="AlphaFoldDB" id="A0A0R2UCP6"/>
<evidence type="ECO:0000313" key="2">
    <source>
        <dbReference type="Proteomes" id="UP000051213"/>
    </source>
</evidence>
<gene>
    <name evidence="1" type="ORF">ABS24_01425</name>
</gene>
<dbReference type="GO" id="GO:0070573">
    <property type="term" value="F:metallodipeptidase activity"/>
    <property type="evidence" value="ECO:0007669"/>
    <property type="project" value="InterPro"/>
</dbReference>
<organism evidence="1 2">
    <name type="scientific">SAR92 bacterium BACL26 MAG-121220-bin70</name>
    <dbReference type="NCBI Taxonomy" id="1655626"/>
    <lineage>
        <taxon>Bacteria</taxon>
        <taxon>Pseudomonadati</taxon>
        <taxon>Pseudomonadota</taxon>
        <taxon>Gammaproteobacteria</taxon>
        <taxon>Cellvibrionales</taxon>
        <taxon>Porticoccaceae</taxon>
        <taxon>SAR92 clade</taxon>
    </lineage>
</organism>
<comment type="caution">
    <text evidence="1">The sequence shown here is derived from an EMBL/GenBank/DDBJ whole genome shotgun (WGS) entry which is preliminary data.</text>
</comment>
<dbReference type="Gene3D" id="3.20.20.140">
    <property type="entry name" value="Metal-dependent hydrolases"/>
    <property type="match status" value="1"/>
</dbReference>
<dbReference type="SUPFAM" id="SSF51556">
    <property type="entry name" value="Metallo-dependent hydrolases"/>
    <property type="match status" value="1"/>
</dbReference>
<dbReference type="Proteomes" id="UP000051213">
    <property type="component" value="Unassembled WGS sequence"/>
</dbReference>
<accession>A0A0R2UCP6</accession>
<dbReference type="CDD" id="cd01301">
    <property type="entry name" value="rDP_like"/>
    <property type="match status" value="1"/>
</dbReference>
<sequence length="389" mass="42702">MKKIALLLLLLVVALVIGVFSLGPAYVERTMNWVSPHSPYSVSERAKTLHASLLIGDWHADSALWDRDLSKEHDYGHVDIPRMQQGNMALQMFTTVTKSPAGQNYDSNKTSARDNITSLVVIQGWPIKTWNSLTERALFQAEKIHNLARRDDKNFMFIQSQTDLAGFLERRLLNPGLIGGLLGTEGSHALDGNLDNIQRLYDSGFRMMSLQHFFDNKLGGSLHGVSGLGLSEFGRQAVKQMLALDIMIDVSHSSENVVRDTLALSDQPLLVSHTGFHGHCESPRNISDSLMQEIAQEGGLIAIGFWDGAICDNTPKSVAAAIQYGIQLVGAGHVALGSDFDGSITPGFDTSELVAITHELLESGLTEPQIRLVMGENMLRFLQDNLPQT</sequence>
<protein>
    <submittedName>
        <fullName evidence="1">Peptidase M19</fullName>
    </submittedName>
</protein>
<evidence type="ECO:0000313" key="1">
    <source>
        <dbReference type="EMBL" id="KRO96824.1"/>
    </source>
</evidence>
<name>A0A0R2UCP6_9GAMM</name>
<dbReference type="PANTHER" id="PTHR10443:SF12">
    <property type="entry name" value="DIPEPTIDASE"/>
    <property type="match status" value="1"/>
</dbReference>
<proteinExistence type="predicted"/>
<dbReference type="PROSITE" id="PS51365">
    <property type="entry name" value="RENAL_DIPEPTIDASE_2"/>
    <property type="match status" value="1"/>
</dbReference>
<reference evidence="1 2" key="1">
    <citation type="submission" date="2015-10" db="EMBL/GenBank/DDBJ databases">
        <title>Metagenome-Assembled Genomes uncover a global brackish microbiome.</title>
        <authorList>
            <person name="Hugerth L.W."/>
            <person name="Larsson J."/>
            <person name="Alneberg J."/>
            <person name="Lindh M.V."/>
            <person name="Legrand C."/>
            <person name="Pinhassi J."/>
            <person name="Andersson A.F."/>
        </authorList>
    </citation>
    <scope>NUCLEOTIDE SEQUENCE [LARGE SCALE GENOMIC DNA]</scope>
    <source>
        <strain evidence="1">BACL26 MAG-121220-bin70</strain>
    </source>
</reference>